<protein>
    <submittedName>
        <fullName evidence="1">Uncharacterized protein</fullName>
    </submittedName>
</protein>
<accession>A0A2S9V669</accession>
<dbReference type="AlphaFoldDB" id="A0A2S9V669"/>
<gene>
    <name evidence="1" type="ORF">C6Y40_18710</name>
</gene>
<sequence>MIDYATHYKKTLWQNQVVLAMIQGDSAGILNGLSQLTCSADTDSDPVCRKPLASIRYLLICHGAVKTIIEKYY</sequence>
<keyword evidence="2" id="KW-1185">Reference proteome</keyword>
<comment type="caution">
    <text evidence="1">The sequence shown here is derived from an EMBL/GenBank/DDBJ whole genome shotgun (WGS) entry which is preliminary data.</text>
</comment>
<evidence type="ECO:0000313" key="2">
    <source>
        <dbReference type="Proteomes" id="UP000238949"/>
    </source>
</evidence>
<reference evidence="2" key="1">
    <citation type="journal article" date="2020" name="Int. J. Syst. Evol. Microbiol.">
        <title>Alteromonas alba sp. nov., a marine bacterium isolated from the seawater of the West Pacific Ocean.</title>
        <authorList>
            <person name="Sun C."/>
            <person name="Wu Y.-H."/>
            <person name="Xamxidin M."/>
            <person name="Cheng H."/>
            <person name="Xu X.-W."/>
        </authorList>
    </citation>
    <scope>NUCLEOTIDE SEQUENCE [LARGE SCALE GENOMIC DNA]</scope>
    <source>
        <strain evidence="2">190</strain>
    </source>
</reference>
<dbReference type="Proteomes" id="UP000238949">
    <property type="component" value="Unassembled WGS sequence"/>
</dbReference>
<dbReference type="EMBL" id="PVNP01000193">
    <property type="protein sequence ID" value="PRO71959.1"/>
    <property type="molecule type" value="Genomic_DNA"/>
</dbReference>
<name>A0A2S9V669_9ALTE</name>
<evidence type="ECO:0000313" key="1">
    <source>
        <dbReference type="EMBL" id="PRO71959.1"/>
    </source>
</evidence>
<organism evidence="1 2">
    <name type="scientific">Alteromonas alba</name>
    <dbReference type="NCBI Taxonomy" id="2079529"/>
    <lineage>
        <taxon>Bacteria</taxon>
        <taxon>Pseudomonadati</taxon>
        <taxon>Pseudomonadota</taxon>
        <taxon>Gammaproteobacteria</taxon>
        <taxon>Alteromonadales</taxon>
        <taxon>Alteromonadaceae</taxon>
        <taxon>Alteromonas/Salinimonas group</taxon>
        <taxon>Alteromonas</taxon>
    </lineage>
</organism>
<proteinExistence type="predicted"/>